<name>A0A5C3KCQ7_COPMA</name>
<evidence type="ECO:0000313" key="1">
    <source>
        <dbReference type="EMBL" id="TFK17547.1"/>
    </source>
</evidence>
<organism evidence="1 2">
    <name type="scientific">Coprinopsis marcescibilis</name>
    <name type="common">Agaric fungus</name>
    <name type="synonym">Psathyrella marcescibilis</name>
    <dbReference type="NCBI Taxonomy" id="230819"/>
    <lineage>
        <taxon>Eukaryota</taxon>
        <taxon>Fungi</taxon>
        <taxon>Dikarya</taxon>
        <taxon>Basidiomycota</taxon>
        <taxon>Agaricomycotina</taxon>
        <taxon>Agaricomycetes</taxon>
        <taxon>Agaricomycetidae</taxon>
        <taxon>Agaricales</taxon>
        <taxon>Agaricineae</taxon>
        <taxon>Psathyrellaceae</taxon>
        <taxon>Coprinopsis</taxon>
    </lineage>
</organism>
<dbReference type="EMBL" id="ML210493">
    <property type="protein sequence ID" value="TFK17547.1"/>
    <property type="molecule type" value="Genomic_DNA"/>
</dbReference>
<proteinExistence type="predicted"/>
<dbReference type="AlphaFoldDB" id="A0A5C3KCQ7"/>
<keyword evidence="2" id="KW-1185">Reference proteome</keyword>
<reference evidence="1 2" key="1">
    <citation type="journal article" date="2019" name="Nat. Ecol. Evol.">
        <title>Megaphylogeny resolves global patterns of mushroom evolution.</title>
        <authorList>
            <person name="Varga T."/>
            <person name="Krizsan K."/>
            <person name="Foldi C."/>
            <person name="Dima B."/>
            <person name="Sanchez-Garcia M."/>
            <person name="Sanchez-Ramirez S."/>
            <person name="Szollosi G.J."/>
            <person name="Szarkandi J.G."/>
            <person name="Papp V."/>
            <person name="Albert L."/>
            <person name="Andreopoulos W."/>
            <person name="Angelini C."/>
            <person name="Antonin V."/>
            <person name="Barry K.W."/>
            <person name="Bougher N.L."/>
            <person name="Buchanan P."/>
            <person name="Buyck B."/>
            <person name="Bense V."/>
            <person name="Catcheside P."/>
            <person name="Chovatia M."/>
            <person name="Cooper J."/>
            <person name="Damon W."/>
            <person name="Desjardin D."/>
            <person name="Finy P."/>
            <person name="Geml J."/>
            <person name="Haridas S."/>
            <person name="Hughes K."/>
            <person name="Justo A."/>
            <person name="Karasinski D."/>
            <person name="Kautmanova I."/>
            <person name="Kiss B."/>
            <person name="Kocsube S."/>
            <person name="Kotiranta H."/>
            <person name="LaButti K.M."/>
            <person name="Lechner B.E."/>
            <person name="Liimatainen K."/>
            <person name="Lipzen A."/>
            <person name="Lukacs Z."/>
            <person name="Mihaltcheva S."/>
            <person name="Morgado L.N."/>
            <person name="Niskanen T."/>
            <person name="Noordeloos M.E."/>
            <person name="Ohm R.A."/>
            <person name="Ortiz-Santana B."/>
            <person name="Ovrebo C."/>
            <person name="Racz N."/>
            <person name="Riley R."/>
            <person name="Savchenko A."/>
            <person name="Shiryaev A."/>
            <person name="Soop K."/>
            <person name="Spirin V."/>
            <person name="Szebenyi C."/>
            <person name="Tomsovsky M."/>
            <person name="Tulloss R.E."/>
            <person name="Uehling J."/>
            <person name="Grigoriev I.V."/>
            <person name="Vagvolgyi C."/>
            <person name="Papp T."/>
            <person name="Martin F.M."/>
            <person name="Miettinen O."/>
            <person name="Hibbett D.S."/>
            <person name="Nagy L.G."/>
        </authorList>
    </citation>
    <scope>NUCLEOTIDE SEQUENCE [LARGE SCALE GENOMIC DNA]</scope>
    <source>
        <strain evidence="1 2">CBS 121175</strain>
    </source>
</reference>
<protein>
    <submittedName>
        <fullName evidence="1">Uncharacterized protein</fullName>
    </submittedName>
</protein>
<sequence length="90" mass="10485">MASNPVLEILTEGLSILTKQDQECREELTQRLQKQEKLMEEEEDWLDHEGNHIDKQRALNALKEALDYDTALKQLGKEDQGGSVTQRWLY</sequence>
<evidence type="ECO:0000313" key="2">
    <source>
        <dbReference type="Proteomes" id="UP000307440"/>
    </source>
</evidence>
<dbReference type="OrthoDB" id="2507562at2759"/>
<dbReference type="STRING" id="230819.A0A5C3KCQ7"/>
<accession>A0A5C3KCQ7</accession>
<gene>
    <name evidence="1" type="ORF">FA15DRAFT_710690</name>
</gene>
<dbReference type="Proteomes" id="UP000307440">
    <property type="component" value="Unassembled WGS sequence"/>
</dbReference>